<proteinExistence type="predicted"/>
<keyword evidence="3" id="KW-1185">Reference proteome</keyword>
<feature type="transmembrane region" description="Helical" evidence="1">
    <location>
        <begin position="18"/>
        <end position="43"/>
    </location>
</feature>
<organism evidence="2 3">
    <name type="scientific">Achromobacter seleniivolatilans</name>
    <dbReference type="NCBI Taxonomy" id="3047478"/>
    <lineage>
        <taxon>Bacteria</taxon>
        <taxon>Pseudomonadati</taxon>
        <taxon>Pseudomonadota</taxon>
        <taxon>Betaproteobacteria</taxon>
        <taxon>Burkholderiales</taxon>
        <taxon>Alcaligenaceae</taxon>
        <taxon>Achromobacter</taxon>
    </lineage>
</organism>
<feature type="transmembrane region" description="Helical" evidence="1">
    <location>
        <begin position="49"/>
        <end position="67"/>
    </location>
</feature>
<name>A0ABY9LY99_9BURK</name>
<keyword evidence="1" id="KW-0472">Membrane</keyword>
<evidence type="ECO:0000313" key="2">
    <source>
        <dbReference type="EMBL" id="WMD19651.1"/>
    </source>
</evidence>
<reference evidence="2 3" key="1">
    <citation type="submission" date="2023-08" db="EMBL/GenBank/DDBJ databases">
        <title>Achromobacter seleniivolatilans sp. nov., isolated from seleniferous soil.</title>
        <authorList>
            <person name="Zhang S."/>
            <person name="Li K."/>
            <person name="Peng J."/>
            <person name="Zhao Q."/>
            <person name="Wang H."/>
            <person name="Guo Y."/>
        </authorList>
    </citation>
    <scope>NUCLEOTIDE SEQUENCE [LARGE SCALE GENOMIC DNA]</scope>
    <source>
        <strain evidence="2 3">R39</strain>
    </source>
</reference>
<gene>
    <name evidence="2" type="ORF">RAS12_23990</name>
</gene>
<evidence type="ECO:0000256" key="1">
    <source>
        <dbReference type="SAM" id="Phobius"/>
    </source>
</evidence>
<dbReference type="RefSeq" id="WP_306942086.1">
    <property type="nucleotide sequence ID" value="NZ_CP132976.1"/>
</dbReference>
<evidence type="ECO:0008006" key="4">
    <source>
        <dbReference type="Google" id="ProtNLM"/>
    </source>
</evidence>
<keyword evidence="1" id="KW-1133">Transmembrane helix</keyword>
<evidence type="ECO:0000313" key="3">
    <source>
        <dbReference type="Proteomes" id="UP001234798"/>
    </source>
</evidence>
<accession>A0ABY9LY99</accession>
<dbReference type="Proteomes" id="UP001234798">
    <property type="component" value="Chromosome"/>
</dbReference>
<keyword evidence="1" id="KW-0812">Transmembrane</keyword>
<protein>
    <recommendedName>
        <fullName evidence="4">YiaAB two helix domain-containing protein</fullName>
    </recommendedName>
</protein>
<dbReference type="EMBL" id="CP132976">
    <property type="protein sequence ID" value="WMD19651.1"/>
    <property type="molecule type" value="Genomic_DNA"/>
</dbReference>
<sequence>MLNPNLCCETAMDTLLRYLLAAATFASGVAGAGMLVWAIFLFLTDAEVWRIPFVGSCLFFSLAAWALSAYEDRAARVTVLQQNAKPYERNQQP</sequence>